<dbReference type="PANTHER" id="PTHR43649">
    <property type="entry name" value="ARABINOSE-BINDING PROTEIN-RELATED"/>
    <property type="match status" value="1"/>
</dbReference>
<dbReference type="InterPro" id="IPR050490">
    <property type="entry name" value="Bact_solute-bd_prot1"/>
</dbReference>
<evidence type="ECO:0000313" key="7">
    <source>
        <dbReference type="Proteomes" id="UP000236434"/>
    </source>
</evidence>
<keyword evidence="1" id="KW-1003">Cell membrane</keyword>
<dbReference type="Pfam" id="PF01547">
    <property type="entry name" value="SBP_bac_1"/>
    <property type="match status" value="1"/>
</dbReference>
<keyword evidence="2" id="KW-0732">Signal</keyword>
<keyword evidence="3" id="KW-0472">Membrane</keyword>
<evidence type="ECO:0000256" key="5">
    <source>
        <dbReference type="ARBA" id="ARBA00023288"/>
    </source>
</evidence>
<proteinExistence type="predicted"/>
<sequence length="419" mass="46813">MKKVVSILFVLLIFLGISVFSQVEITMWFHSGRGEEREVIEDQVKRFNAMQNEVKVVAVQLPEGSYNDQVNAAALAGDLPDILDLDGPFVSNYAWAGYLRPLDEFMPSELKEDFLPSIIAQGTYNGKIYALGTFDSGLALWGNKALLEKANVRIPKNVEDAWTFTEFMDVLRRLKELPEVTYSLDLKANDRGEWYTYGLSPFFQGFGADLIDRETYMSAEGVLNGPEAVAAASWLQALFEQGFVNSNPPGYNVEFLNGEIPLEWAGHWEYPQGKGALGDDLVLIPAPKFFKHVSGMGSWAWAITTNSKNPEASWKFLEFLLKPEEIVKMSNANGAVPSRYSAIELSELYKEGGPLNIYVQQLNTIALPRPVTPGYPAITLAFQDMIGNLIRGVDVQEILDRAVRVIDQDIESNQGYPIY</sequence>
<dbReference type="RefSeq" id="WP_103066635.1">
    <property type="nucleotide sequence ID" value="NZ_AZRL01000006.1"/>
</dbReference>
<dbReference type="OrthoDB" id="9768630at2"/>
<comment type="caution">
    <text evidence="6">The sequence shown here is derived from an EMBL/GenBank/DDBJ whole genome shotgun (WGS) entry which is preliminary data.</text>
</comment>
<keyword evidence="4" id="KW-0564">Palmitate</keyword>
<dbReference type="CDD" id="cd13585">
    <property type="entry name" value="PBP2_TMBP_like"/>
    <property type="match status" value="1"/>
</dbReference>
<evidence type="ECO:0000256" key="4">
    <source>
        <dbReference type="ARBA" id="ARBA00023139"/>
    </source>
</evidence>
<dbReference type="Proteomes" id="UP000236434">
    <property type="component" value="Unassembled WGS sequence"/>
</dbReference>
<dbReference type="SUPFAM" id="SSF53850">
    <property type="entry name" value="Periplasmic binding protein-like II"/>
    <property type="match status" value="1"/>
</dbReference>
<dbReference type="PANTHER" id="PTHR43649:SF33">
    <property type="entry name" value="POLYGALACTURONAN_RHAMNOGALACTURONAN-BINDING PROTEIN YTCQ"/>
    <property type="match status" value="1"/>
</dbReference>
<gene>
    <name evidence="6" type="ORF">X929_03425</name>
</gene>
<accession>A0A2K1P396</accession>
<name>A0A2K1P396_9BACT</name>
<dbReference type="InterPro" id="IPR006059">
    <property type="entry name" value="SBP"/>
</dbReference>
<dbReference type="EMBL" id="AZRL01000006">
    <property type="protein sequence ID" value="PNR97265.1"/>
    <property type="molecule type" value="Genomic_DNA"/>
</dbReference>
<dbReference type="Gene3D" id="3.40.190.10">
    <property type="entry name" value="Periplasmic binding protein-like II"/>
    <property type="match status" value="1"/>
</dbReference>
<protein>
    <submittedName>
        <fullName evidence="6">ABC transporter substrate-binding protein</fullName>
    </submittedName>
</protein>
<reference evidence="6 7" key="1">
    <citation type="submission" date="2013-12" db="EMBL/GenBank/DDBJ databases">
        <title>Comparative genomics of Petrotoga isolates.</title>
        <authorList>
            <person name="Nesbo C.L."/>
            <person name="Charchuk R."/>
            <person name="Chow K."/>
        </authorList>
    </citation>
    <scope>NUCLEOTIDE SEQUENCE [LARGE SCALE GENOMIC DNA]</scope>
    <source>
        <strain evidence="6 7">DSM 13574</strain>
    </source>
</reference>
<evidence type="ECO:0000256" key="1">
    <source>
        <dbReference type="ARBA" id="ARBA00022475"/>
    </source>
</evidence>
<dbReference type="AlphaFoldDB" id="A0A2K1P396"/>
<evidence type="ECO:0000313" key="6">
    <source>
        <dbReference type="EMBL" id="PNR97265.1"/>
    </source>
</evidence>
<keyword evidence="5" id="KW-0449">Lipoprotein</keyword>
<evidence type="ECO:0000256" key="3">
    <source>
        <dbReference type="ARBA" id="ARBA00023136"/>
    </source>
</evidence>
<evidence type="ECO:0000256" key="2">
    <source>
        <dbReference type="ARBA" id="ARBA00022729"/>
    </source>
</evidence>
<organism evidence="6 7">
    <name type="scientific">Petrotoga olearia DSM 13574</name>
    <dbReference type="NCBI Taxonomy" id="1122955"/>
    <lineage>
        <taxon>Bacteria</taxon>
        <taxon>Thermotogati</taxon>
        <taxon>Thermotogota</taxon>
        <taxon>Thermotogae</taxon>
        <taxon>Petrotogales</taxon>
        <taxon>Petrotogaceae</taxon>
        <taxon>Petrotoga</taxon>
    </lineage>
</organism>